<proteinExistence type="predicted"/>
<accession>I4EGX3</accession>
<evidence type="ECO:0000256" key="1">
    <source>
        <dbReference type="SAM" id="MobiDB-lite"/>
    </source>
</evidence>
<evidence type="ECO:0000313" key="3">
    <source>
        <dbReference type="Proteomes" id="UP000004221"/>
    </source>
</evidence>
<sequence>MGILRSRQVKQVVPQPIKGRERQAWRENWRSAQRDWRDGREPALWQAIGEGRLRWGGDDTDDRGRGRAARQDLDQLPVKGMPG</sequence>
<name>I4EGX3_9BACT</name>
<reference evidence="2 3" key="1">
    <citation type="journal article" date="2012" name="ISME J.">
        <title>Nitrification expanded: discovery, physiology and genomics of a nitrite-oxidizing bacterium from the phylum Chloroflexi.</title>
        <authorList>
            <person name="Sorokin D.Y."/>
            <person name="Lucker S."/>
            <person name="Vejmelkova D."/>
            <person name="Kostrikina N.A."/>
            <person name="Kleerebezem R."/>
            <person name="Rijpstra W.I."/>
            <person name="Damste J.S."/>
            <person name="Le Paslier D."/>
            <person name="Muyzer G."/>
            <person name="Wagner M."/>
            <person name="van Loosdrecht M.C."/>
            <person name="Daims H."/>
        </authorList>
    </citation>
    <scope>NUCLEOTIDE SEQUENCE [LARGE SCALE GENOMIC DNA]</scope>
    <source>
        <strain evidence="3">none</strain>
    </source>
</reference>
<organism evidence="2 3">
    <name type="scientific">Nitrolancea hollandica Lb</name>
    <dbReference type="NCBI Taxonomy" id="1129897"/>
    <lineage>
        <taxon>Bacteria</taxon>
        <taxon>Pseudomonadati</taxon>
        <taxon>Thermomicrobiota</taxon>
        <taxon>Thermomicrobia</taxon>
        <taxon>Sphaerobacterales</taxon>
        <taxon>Sphaerobacterineae</taxon>
        <taxon>Sphaerobacteraceae</taxon>
        <taxon>Nitrolancea</taxon>
    </lineage>
</organism>
<dbReference type="Proteomes" id="UP000004221">
    <property type="component" value="Unassembled WGS sequence"/>
</dbReference>
<protein>
    <submittedName>
        <fullName evidence="2">Uncharacterized protein</fullName>
    </submittedName>
</protein>
<feature type="region of interest" description="Disordered" evidence="1">
    <location>
        <begin position="50"/>
        <end position="83"/>
    </location>
</feature>
<evidence type="ECO:0000313" key="2">
    <source>
        <dbReference type="EMBL" id="CCF83935.1"/>
    </source>
</evidence>
<dbReference type="AlphaFoldDB" id="I4EGX3"/>
<keyword evidence="3" id="KW-1185">Reference proteome</keyword>
<gene>
    <name evidence="2" type="ORF">NITHO_2880002</name>
</gene>
<comment type="caution">
    <text evidence="2">The sequence shown here is derived from an EMBL/GenBank/DDBJ whole genome shotgun (WGS) entry which is preliminary data.</text>
</comment>
<dbReference type="EMBL" id="CAGS01000210">
    <property type="protein sequence ID" value="CCF83935.1"/>
    <property type="molecule type" value="Genomic_DNA"/>
</dbReference>
<feature type="compositionally biased region" description="Basic and acidic residues" evidence="1">
    <location>
        <begin position="51"/>
        <end position="73"/>
    </location>
</feature>